<dbReference type="RefSeq" id="WP_158401578.1">
    <property type="nucleotide sequence ID" value="NZ_PRLB01000015.1"/>
</dbReference>
<name>A0A329TRQ8_9FIRM</name>
<evidence type="ECO:0000313" key="3">
    <source>
        <dbReference type="EMBL" id="RAW52501.1"/>
    </source>
</evidence>
<gene>
    <name evidence="3" type="ORF">C4N26_12430</name>
</gene>
<sequence length="284" mass="31432">METRDKAFTLYKKGMGCTEISKKLGVSLNTVKSWKKRYWDAQKGAPKKRTSSHPKGASSKCAQQDPAAQPEKRPNRGGAPKGNVNAVGNHGGAPPGNQNALKHGGWSAVMFGAFSEENQKAIQDCTKDVDAEDLLIQELQLLTAREAFLLQRITAAQEKKQHVQSVHTSKSSRSFTRLDEDKEKEAHDKEVYIERIDAKVQKEERLPGTSVETSTTTESSYLIVERLERLLTDVQRQKSKVIQQLADLRRLSNSGKNELVDDWVAAVEAADAEVEGEDDGAETT</sequence>
<reference evidence="3 4" key="1">
    <citation type="submission" date="2018-02" db="EMBL/GenBank/DDBJ databases">
        <title>Complete genome sequencing of Faecalibacterium prausnitzii strains isolated from the human gut.</title>
        <authorList>
            <person name="Fitzgerald B.C."/>
            <person name="Shkoporov A.N."/>
            <person name="Ross P.R."/>
            <person name="Hill C."/>
        </authorList>
    </citation>
    <scope>NUCLEOTIDE SEQUENCE [LARGE SCALE GENOMIC DNA]</scope>
    <source>
        <strain evidence="3 4">APC942/32-1</strain>
    </source>
</reference>
<comment type="caution">
    <text evidence="3">The sequence shown here is derived from an EMBL/GenBank/DDBJ whole genome shotgun (WGS) entry which is preliminary data.</text>
</comment>
<dbReference type="Pfam" id="PF13384">
    <property type="entry name" value="HTH_23"/>
    <property type="match status" value="1"/>
</dbReference>
<evidence type="ECO:0000256" key="2">
    <source>
        <dbReference type="SAM" id="MobiDB-lite"/>
    </source>
</evidence>
<feature type="coiled-coil region" evidence="1">
    <location>
        <begin position="224"/>
        <end position="251"/>
    </location>
</feature>
<evidence type="ECO:0000313" key="4">
    <source>
        <dbReference type="Proteomes" id="UP000251144"/>
    </source>
</evidence>
<dbReference type="OrthoDB" id="9768556at2"/>
<dbReference type="Gene3D" id="1.10.10.10">
    <property type="entry name" value="Winged helix-like DNA-binding domain superfamily/Winged helix DNA-binding domain"/>
    <property type="match status" value="1"/>
</dbReference>
<dbReference type="EMBL" id="PRLB01000015">
    <property type="protein sequence ID" value="RAW52501.1"/>
    <property type="molecule type" value="Genomic_DNA"/>
</dbReference>
<keyword evidence="1" id="KW-0175">Coiled coil</keyword>
<evidence type="ECO:0000256" key="1">
    <source>
        <dbReference type="SAM" id="Coils"/>
    </source>
</evidence>
<dbReference type="Proteomes" id="UP000251144">
    <property type="component" value="Unassembled WGS sequence"/>
</dbReference>
<evidence type="ECO:0008006" key="5">
    <source>
        <dbReference type="Google" id="ProtNLM"/>
    </source>
</evidence>
<dbReference type="SUPFAM" id="SSF46689">
    <property type="entry name" value="Homeodomain-like"/>
    <property type="match status" value="1"/>
</dbReference>
<protein>
    <recommendedName>
        <fullName evidence="5">Terminase</fullName>
    </recommendedName>
</protein>
<dbReference type="InterPro" id="IPR009057">
    <property type="entry name" value="Homeodomain-like_sf"/>
</dbReference>
<proteinExistence type="predicted"/>
<organism evidence="3 4">
    <name type="scientific">Faecalibacterium prausnitzii</name>
    <dbReference type="NCBI Taxonomy" id="853"/>
    <lineage>
        <taxon>Bacteria</taxon>
        <taxon>Bacillati</taxon>
        <taxon>Bacillota</taxon>
        <taxon>Clostridia</taxon>
        <taxon>Eubacteriales</taxon>
        <taxon>Oscillospiraceae</taxon>
        <taxon>Faecalibacterium</taxon>
    </lineage>
</organism>
<feature type="region of interest" description="Disordered" evidence="2">
    <location>
        <begin position="39"/>
        <end position="101"/>
    </location>
</feature>
<feature type="region of interest" description="Disordered" evidence="2">
    <location>
        <begin position="164"/>
        <end position="183"/>
    </location>
</feature>
<dbReference type="InterPro" id="IPR036388">
    <property type="entry name" value="WH-like_DNA-bd_sf"/>
</dbReference>
<feature type="compositionally biased region" description="Polar residues" evidence="2">
    <location>
        <begin position="164"/>
        <end position="175"/>
    </location>
</feature>
<dbReference type="AlphaFoldDB" id="A0A329TRQ8"/>
<accession>A0A329TRQ8</accession>